<dbReference type="PANTHER" id="PTHR11654">
    <property type="entry name" value="OLIGOPEPTIDE TRANSPORTER-RELATED"/>
    <property type="match status" value="1"/>
</dbReference>
<gene>
    <name evidence="4" type="ORF">GUJ93_ZPchr0010g8640</name>
    <name evidence="3" type="ORF">GUJ93_ZPchr0010g8833</name>
</gene>
<keyword evidence="2" id="KW-0472">Membrane</keyword>
<dbReference type="EMBL" id="JAAALK010000082">
    <property type="protein sequence ID" value="KAG8085198.1"/>
    <property type="molecule type" value="Genomic_DNA"/>
</dbReference>
<dbReference type="AlphaFoldDB" id="A0A8J6BMA8"/>
<proteinExistence type="predicted"/>
<comment type="caution">
    <text evidence="4">The sequence shown here is derived from an EMBL/GenBank/DDBJ whole genome shotgun (WGS) entry which is preliminary data.</text>
</comment>
<evidence type="ECO:0000313" key="3">
    <source>
        <dbReference type="EMBL" id="KAG8085191.1"/>
    </source>
</evidence>
<keyword evidence="2" id="KW-1133">Transmembrane helix</keyword>
<evidence type="ECO:0000313" key="5">
    <source>
        <dbReference type="Proteomes" id="UP000729402"/>
    </source>
</evidence>
<dbReference type="EMBL" id="JAAALK010000082">
    <property type="protein sequence ID" value="KAG8085191.1"/>
    <property type="molecule type" value="Genomic_DNA"/>
</dbReference>
<keyword evidence="5" id="KW-1185">Reference proteome</keyword>
<name>A0A8J6BMA8_ZIZPA</name>
<accession>A0A8J6BMA8</accession>
<feature type="region of interest" description="Disordered" evidence="1">
    <location>
        <begin position="1"/>
        <end position="26"/>
    </location>
</feature>
<organism evidence="4 5">
    <name type="scientific">Zizania palustris</name>
    <name type="common">Northern wild rice</name>
    <dbReference type="NCBI Taxonomy" id="103762"/>
    <lineage>
        <taxon>Eukaryota</taxon>
        <taxon>Viridiplantae</taxon>
        <taxon>Streptophyta</taxon>
        <taxon>Embryophyta</taxon>
        <taxon>Tracheophyta</taxon>
        <taxon>Spermatophyta</taxon>
        <taxon>Magnoliopsida</taxon>
        <taxon>Liliopsida</taxon>
        <taxon>Poales</taxon>
        <taxon>Poaceae</taxon>
        <taxon>BOP clade</taxon>
        <taxon>Oryzoideae</taxon>
        <taxon>Oryzeae</taxon>
        <taxon>Zizaniinae</taxon>
        <taxon>Zizania</taxon>
    </lineage>
</organism>
<reference evidence="4" key="2">
    <citation type="submission" date="2021-02" db="EMBL/GenBank/DDBJ databases">
        <authorList>
            <person name="Kimball J.A."/>
            <person name="Haas M.W."/>
            <person name="Macchietto M."/>
            <person name="Kono T."/>
            <person name="Duquette J."/>
            <person name="Shao M."/>
        </authorList>
    </citation>
    <scope>NUCLEOTIDE SEQUENCE</scope>
    <source>
        <tissue evidence="4">Fresh leaf tissue</tissue>
    </source>
</reference>
<evidence type="ECO:0000256" key="1">
    <source>
        <dbReference type="SAM" id="MobiDB-lite"/>
    </source>
</evidence>
<protein>
    <submittedName>
        <fullName evidence="4">Uncharacterized protein</fullName>
    </submittedName>
</protein>
<sequence length="114" mass="11829">MEENHQPSSRHLAVDGESLRQPAGRKKGGWITFPFIVVAMFGLGLASAGATSNLVVYLIKEYNVPSVDAAQISTLVNGCLSVAPVAGAIVADAFFGCYPVVAVSMAFSVLVSNG</sequence>
<keyword evidence="2" id="KW-0812">Transmembrane</keyword>
<evidence type="ECO:0000313" key="4">
    <source>
        <dbReference type="EMBL" id="KAG8085198.1"/>
    </source>
</evidence>
<reference evidence="4" key="1">
    <citation type="journal article" date="2021" name="bioRxiv">
        <title>Whole Genome Assembly and Annotation of Northern Wild Rice, Zizania palustris L., Supports a Whole Genome Duplication in the Zizania Genus.</title>
        <authorList>
            <person name="Haas M."/>
            <person name="Kono T."/>
            <person name="Macchietto M."/>
            <person name="Millas R."/>
            <person name="McGilp L."/>
            <person name="Shao M."/>
            <person name="Duquette J."/>
            <person name="Hirsch C.N."/>
            <person name="Kimball J."/>
        </authorList>
    </citation>
    <scope>NUCLEOTIDE SEQUENCE</scope>
    <source>
        <tissue evidence="4">Fresh leaf tissue</tissue>
    </source>
</reference>
<feature type="transmembrane region" description="Helical" evidence="2">
    <location>
        <begin position="30"/>
        <end position="59"/>
    </location>
</feature>
<feature type="transmembrane region" description="Helical" evidence="2">
    <location>
        <begin position="85"/>
        <end position="111"/>
    </location>
</feature>
<evidence type="ECO:0000256" key="2">
    <source>
        <dbReference type="SAM" id="Phobius"/>
    </source>
</evidence>
<dbReference type="OrthoDB" id="8904098at2759"/>
<dbReference type="Proteomes" id="UP000729402">
    <property type="component" value="Unassembled WGS sequence"/>
</dbReference>